<keyword evidence="1" id="KW-0472">Membrane</keyword>
<reference evidence="2" key="1">
    <citation type="journal article" date="2021" name="Proc. Natl. Acad. Sci. U.S.A.">
        <title>A Catalog of Tens of Thousands of Viruses from Human Metagenomes Reveals Hidden Associations with Chronic Diseases.</title>
        <authorList>
            <person name="Tisza M.J."/>
            <person name="Buck C.B."/>
        </authorList>
    </citation>
    <scope>NUCLEOTIDE SEQUENCE</scope>
    <source>
        <strain evidence="2">Ctrpg19</strain>
    </source>
</reference>
<evidence type="ECO:0000313" key="2">
    <source>
        <dbReference type="EMBL" id="DAD82748.1"/>
    </source>
</evidence>
<keyword evidence="1" id="KW-1133">Transmembrane helix</keyword>
<dbReference type="EMBL" id="BK014923">
    <property type="protein sequence ID" value="DAD82748.1"/>
    <property type="molecule type" value="Genomic_DNA"/>
</dbReference>
<accession>A0A8S5MKH6</accession>
<keyword evidence="1" id="KW-0812">Transmembrane</keyword>
<protein>
    <submittedName>
        <fullName evidence="2">Uncharacterized protein</fullName>
    </submittedName>
</protein>
<sequence>MVTLFLLLSVPTYLLLVITFHFLQVLYSSYHKKHLKVHIDYRIKDNPLLLCLAFHSLQENNNYPVYLT</sequence>
<name>A0A8S5MKH6_9CAUD</name>
<proteinExistence type="predicted"/>
<evidence type="ECO:0000256" key="1">
    <source>
        <dbReference type="SAM" id="Phobius"/>
    </source>
</evidence>
<organism evidence="2">
    <name type="scientific">Siphoviridae sp. ctrpg19</name>
    <dbReference type="NCBI Taxonomy" id="2826481"/>
    <lineage>
        <taxon>Viruses</taxon>
        <taxon>Duplodnaviria</taxon>
        <taxon>Heunggongvirae</taxon>
        <taxon>Uroviricota</taxon>
        <taxon>Caudoviricetes</taxon>
    </lineage>
</organism>
<feature type="transmembrane region" description="Helical" evidence="1">
    <location>
        <begin position="6"/>
        <end position="27"/>
    </location>
</feature>